<name>A0AAD9XGR7_9ROSI</name>
<proteinExistence type="inferred from homology"/>
<keyword evidence="6" id="KW-1185">Reference proteome</keyword>
<dbReference type="PANTHER" id="PTHR48449">
    <property type="entry name" value="DUF1985 DOMAIN-CONTAINING PROTEIN"/>
    <property type="match status" value="1"/>
</dbReference>
<evidence type="ECO:0000259" key="4">
    <source>
        <dbReference type="PROSITE" id="PS50600"/>
    </source>
</evidence>
<protein>
    <recommendedName>
        <fullName evidence="4">Ubiquitin-like protease family profile domain-containing protein</fullName>
    </recommendedName>
</protein>
<evidence type="ECO:0000313" key="6">
    <source>
        <dbReference type="Proteomes" id="UP001280121"/>
    </source>
</evidence>
<dbReference type="SUPFAM" id="SSF54001">
    <property type="entry name" value="Cysteine proteinases"/>
    <property type="match status" value="1"/>
</dbReference>
<dbReference type="GO" id="GO:0006508">
    <property type="term" value="P:proteolysis"/>
    <property type="evidence" value="ECO:0007669"/>
    <property type="project" value="UniProtKB-KW"/>
</dbReference>
<dbReference type="Proteomes" id="UP001280121">
    <property type="component" value="Unassembled WGS sequence"/>
</dbReference>
<comment type="similarity">
    <text evidence="1">Belongs to the peptidase C48 family.</text>
</comment>
<dbReference type="AlphaFoldDB" id="A0AAD9XGR7"/>
<dbReference type="Gene3D" id="3.40.395.10">
    <property type="entry name" value="Adenoviral Proteinase, Chain A"/>
    <property type="match status" value="1"/>
</dbReference>
<reference evidence="5" key="1">
    <citation type="journal article" date="2023" name="Plant J.">
        <title>Genome sequences and population genomics provide insights into the demographic history, inbreeding, and mutation load of two 'living fossil' tree species of Dipteronia.</title>
        <authorList>
            <person name="Feng Y."/>
            <person name="Comes H.P."/>
            <person name="Chen J."/>
            <person name="Zhu S."/>
            <person name="Lu R."/>
            <person name="Zhang X."/>
            <person name="Li P."/>
            <person name="Qiu J."/>
            <person name="Olsen K.M."/>
            <person name="Qiu Y."/>
        </authorList>
    </citation>
    <scope>NUCLEOTIDE SEQUENCE</scope>
    <source>
        <strain evidence="5">KIB01</strain>
    </source>
</reference>
<feature type="domain" description="Ubiquitin-like protease family profile" evidence="4">
    <location>
        <begin position="463"/>
        <end position="630"/>
    </location>
</feature>
<evidence type="ECO:0000256" key="1">
    <source>
        <dbReference type="ARBA" id="ARBA00005234"/>
    </source>
</evidence>
<evidence type="ECO:0000313" key="5">
    <source>
        <dbReference type="EMBL" id="KAK2659060.1"/>
    </source>
</evidence>
<organism evidence="5 6">
    <name type="scientific">Dipteronia dyeriana</name>
    <dbReference type="NCBI Taxonomy" id="168575"/>
    <lineage>
        <taxon>Eukaryota</taxon>
        <taxon>Viridiplantae</taxon>
        <taxon>Streptophyta</taxon>
        <taxon>Embryophyta</taxon>
        <taxon>Tracheophyta</taxon>
        <taxon>Spermatophyta</taxon>
        <taxon>Magnoliopsida</taxon>
        <taxon>eudicotyledons</taxon>
        <taxon>Gunneridae</taxon>
        <taxon>Pentapetalae</taxon>
        <taxon>rosids</taxon>
        <taxon>malvids</taxon>
        <taxon>Sapindales</taxon>
        <taxon>Sapindaceae</taxon>
        <taxon>Hippocastanoideae</taxon>
        <taxon>Acereae</taxon>
        <taxon>Dipteronia</taxon>
    </lineage>
</organism>
<dbReference type="Pfam" id="PF02902">
    <property type="entry name" value="Peptidase_C48"/>
    <property type="match status" value="1"/>
</dbReference>
<dbReference type="PROSITE" id="PS50600">
    <property type="entry name" value="ULP_PROTEASE"/>
    <property type="match status" value="1"/>
</dbReference>
<dbReference type="PANTHER" id="PTHR48449:SF1">
    <property type="entry name" value="DUF1985 DOMAIN-CONTAINING PROTEIN"/>
    <property type="match status" value="1"/>
</dbReference>
<dbReference type="InterPro" id="IPR038765">
    <property type="entry name" value="Papain-like_cys_pep_sf"/>
</dbReference>
<dbReference type="GO" id="GO:0008234">
    <property type="term" value="F:cysteine-type peptidase activity"/>
    <property type="evidence" value="ECO:0007669"/>
    <property type="project" value="InterPro"/>
</dbReference>
<evidence type="ECO:0000256" key="3">
    <source>
        <dbReference type="ARBA" id="ARBA00022801"/>
    </source>
</evidence>
<dbReference type="EMBL" id="JANJYI010000002">
    <property type="protein sequence ID" value="KAK2659060.1"/>
    <property type="molecule type" value="Genomic_DNA"/>
</dbReference>
<keyword evidence="3" id="KW-0378">Hydrolase</keyword>
<comment type="caution">
    <text evidence="5">The sequence shown here is derived from an EMBL/GenBank/DDBJ whole genome shotgun (WGS) entry which is preliminary data.</text>
</comment>
<sequence>MGGNKLLESLKIKEYVSDMVLSGHFYHHILLRECLVKNADYNASSLWYHVGNGLIRFYPVEFFLVSGLAFGEYSKSTLELFKRKNSRLRRIYFQSSKVKVKMIIDWFRNLGPNNKISDDEDVVKLALKLFLEMTLVGKDDRTSILYSLELVDDLDAFNKFPCGTFINSRTFNSHSTCLLSRDDKFKNKFTDDKLKENVDAPVKRKAERYNVYGVVTAFQVWAIEAIPKWVTLGYATRITIYRTLGPTGEEARQSFWTSVDKLKYVLLDVDGCVGEDDVEDNFEDDAEDDVQDDVDDAMKDDIDGDHPSRTLKKVEFEGKKNRSITLEQVNKRLDLMQAQQNAMQAQQKTIQDQMTSMQNIVMDEMRMGFLHLTELICLNKVAEKTSEDVKQFTRPPKLTIRLPRDRKRSAFTVSPYIDPTVKRPRKPKMPEFGCDSKVEDENFRSMQAWISDNKNTCMNTGLVEAKPAWFELLLSQNGWLEGDDKIHGRWSTVTKGKKKQFKHETYQWDNTMIEYVIGKSPVHASVHWRTIDSIVFPANVNGNHWVAVEVDLNERVIKVYDSKPNTYNVDQILKWANCLRKMVPSLLVHVMPDTYTDPSSFTVERPKEGVPCQGNQSDCGVFTLKFLGYLWARKEFDFDENDGQPFRVKIAT</sequence>
<dbReference type="Pfam" id="PF09331">
    <property type="entry name" value="DUF1985"/>
    <property type="match status" value="1"/>
</dbReference>
<evidence type="ECO:0000256" key="2">
    <source>
        <dbReference type="ARBA" id="ARBA00022670"/>
    </source>
</evidence>
<keyword evidence="2" id="KW-0645">Protease</keyword>
<gene>
    <name evidence="5" type="ORF">Ddye_005593</name>
</gene>
<dbReference type="InterPro" id="IPR015410">
    <property type="entry name" value="DUF1985"/>
</dbReference>
<accession>A0AAD9XGR7</accession>
<dbReference type="InterPro" id="IPR003653">
    <property type="entry name" value="Peptidase_C48_C"/>
</dbReference>